<evidence type="ECO:0000256" key="2">
    <source>
        <dbReference type="ARBA" id="ARBA00022553"/>
    </source>
</evidence>
<protein>
    <recommendedName>
        <fullName evidence="14">Protein AF-17-like</fullName>
    </recommendedName>
</protein>
<evidence type="ECO:0000256" key="8">
    <source>
        <dbReference type="PROSITE-ProRule" id="PRU00146"/>
    </source>
</evidence>
<evidence type="ECO:0000313" key="12">
    <source>
        <dbReference type="EMBL" id="CAH2103114.1"/>
    </source>
</evidence>
<organism evidence="12 13">
    <name type="scientific">Euphydryas editha</name>
    <name type="common">Edith's checkerspot</name>
    <dbReference type="NCBI Taxonomy" id="104508"/>
    <lineage>
        <taxon>Eukaryota</taxon>
        <taxon>Metazoa</taxon>
        <taxon>Ecdysozoa</taxon>
        <taxon>Arthropoda</taxon>
        <taxon>Hexapoda</taxon>
        <taxon>Insecta</taxon>
        <taxon>Pterygota</taxon>
        <taxon>Neoptera</taxon>
        <taxon>Endopterygota</taxon>
        <taxon>Lepidoptera</taxon>
        <taxon>Glossata</taxon>
        <taxon>Ditrysia</taxon>
        <taxon>Papilionoidea</taxon>
        <taxon>Nymphalidae</taxon>
        <taxon>Nymphalinae</taxon>
        <taxon>Euphydryas</taxon>
    </lineage>
</organism>
<dbReference type="FunFam" id="3.30.40.10:FF:000053">
    <property type="entry name" value="protein AF-10 isoform X2"/>
    <property type="match status" value="1"/>
</dbReference>
<dbReference type="PANTHER" id="PTHR13793">
    <property type="entry name" value="PHD FINGER PROTEINS"/>
    <property type="match status" value="1"/>
</dbReference>
<accession>A0AAU9UTV4</accession>
<dbReference type="InterPro" id="IPR019787">
    <property type="entry name" value="Znf_PHD-finger"/>
</dbReference>
<dbReference type="Pfam" id="PF13831">
    <property type="entry name" value="PHD_2"/>
    <property type="match status" value="1"/>
</dbReference>
<feature type="compositionally biased region" description="Polar residues" evidence="9">
    <location>
        <begin position="246"/>
        <end position="261"/>
    </location>
</feature>
<dbReference type="PROSITE" id="PS01359">
    <property type="entry name" value="ZF_PHD_1"/>
    <property type="match status" value="1"/>
</dbReference>
<dbReference type="EMBL" id="CAKOGL010000026">
    <property type="protein sequence ID" value="CAH2103114.1"/>
    <property type="molecule type" value="Genomic_DNA"/>
</dbReference>
<dbReference type="GO" id="GO:0006357">
    <property type="term" value="P:regulation of transcription by RNA polymerase II"/>
    <property type="evidence" value="ECO:0007669"/>
    <property type="project" value="TreeGrafter"/>
</dbReference>
<feature type="compositionally biased region" description="Polar residues" evidence="9">
    <location>
        <begin position="291"/>
        <end position="315"/>
    </location>
</feature>
<proteinExistence type="predicted"/>
<dbReference type="GO" id="GO:0042393">
    <property type="term" value="F:histone binding"/>
    <property type="evidence" value="ECO:0007669"/>
    <property type="project" value="TreeGrafter"/>
</dbReference>
<dbReference type="Pfam" id="PF13832">
    <property type="entry name" value="zf-HC5HC2H_2"/>
    <property type="match status" value="1"/>
</dbReference>
<dbReference type="Proteomes" id="UP001153954">
    <property type="component" value="Unassembled WGS sequence"/>
</dbReference>
<feature type="domain" description="PHD-type" evidence="11">
    <location>
        <begin position="62"/>
        <end position="181"/>
    </location>
</feature>
<reference evidence="12" key="1">
    <citation type="submission" date="2022-03" db="EMBL/GenBank/DDBJ databases">
        <authorList>
            <person name="Tunstrom K."/>
        </authorList>
    </citation>
    <scope>NUCLEOTIDE SEQUENCE</scope>
</reference>
<keyword evidence="2" id="KW-0597">Phosphoprotein</keyword>
<comment type="subcellular location">
    <subcellularLocation>
        <location evidence="1">Nucleus</location>
    </subcellularLocation>
</comment>
<evidence type="ECO:0008006" key="14">
    <source>
        <dbReference type="Google" id="ProtNLM"/>
    </source>
</evidence>
<dbReference type="PROSITE" id="PS50016">
    <property type="entry name" value="ZF_PHD_2"/>
    <property type="match status" value="1"/>
</dbReference>
<dbReference type="AlphaFoldDB" id="A0AAU9UTV4"/>
<keyword evidence="5 8" id="KW-0863">Zinc-finger</keyword>
<feature type="compositionally biased region" description="Basic residues" evidence="9">
    <location>
        <begin position="227"/>
        <end position="237"/>
    </location>
</feature>
<keyword evidence="13" id="KW-1185">Reference proteome</keyword>
<dbReference type="GO" id="GO:0005634">
    <property type="term" value="C:nucleus"/>
    <property type="evidence" value="ECO:0007669"/>
    <property type="project" value="UniProtKB-SubCell"/>
</dbReference>
<keyword evidence="3" id="KW-0479">Metal-binding</keyword>
<keyword evidence="4" id="KW-0677">Repeat</keyword>
<evidence type="ECO:0000256" key="1">
    <source>
        <dbReference type="ARBA" id="ARBA00004123"/>
    </source>
</evidence>
<dbReference type="InterPro" id="IPR050701">
    <property type="entry name" value="Histone_Mod_Regulator"/>
</dbReference>
<comment type="caution">
    <text evidence="12">The sequence shown here is derived from an EMBL/GenBank/DDBJ whole genome shotgun (WGS) entry which is preliminary data.</text>
</comment>
<feature type="region of interest" description="Disordered" evidence="9">
    <location>
        <begin position="449"/>
        <end position="514"/>
    </location>
</feature>
<dbReference type="FunFam" id="3.30.40.10:FF:000042">
    <property type="entry name" value="protein AF-10 isoform X1"/>
    <property type="match status" value="1"/>
</dbReference>
<dbReference type="InterPro" id="IPR011011">
    <property type="entry name" value="Znf_FYVE_PHD"/>
</dbReference>
<dbReference type="GO" id="GO:0031491">
    <property type="term" value="F:nucleosome binding"/>
    <property type="evidence" value="ECO:0007669"/>
    <property type="project" value="UniProtKB-ARBA"/>
</dbReference>
<dbReference type="SUPFAM" id="SSF57903">
    <property type="entry name" value="FYVE/PHD zinc finger"/>
    <property type="match status" value="1"/>
</dbReference>
<dbReference type="PANTHER" id="PTHR13793:SF164">
    <property type="entry name" value="ALHAMBRA, ISOFORM P"/>
    <property type="match status" value="1"/>
</dbReference>
<dbReference type="InterPro" id="IPR049781">
    <property type="entry name" value="AF10/AF17_PHD"/>
</dbReference>
<feature type="domain" description="PHD-type" evidence="10">
    <location>
        <begin position="5"/>
        <end position="57"/>
    </location>
</feature>
<dbReference type="InterPro" id="IPR013083">
    <property type="entry name" value="Znf_RING/FYVE/PHD"/>
</dbReference>
<evidence type="ECO:0000313" key="13">
    <source>
        <dbReference type="Proteomes" id="UP001153954"/>
    </source>
</evidence>
<dbReference type="PROSITE" id="PS51805">
    <property type="entry name" value="EPHD"/>
    <property type="match status" value="1"/>
</dbReference>
<evidence type="ECO:0000256" key="4">
    <source>
        <dbReference type="ARBA" id="ARBA00022737"/>
    </source>
</evidence>
<feature type="compositionally biased region" description="Pro residues" evidence="9">
    <location>
        <begin position="467"/>
        <end position="489"/>
    </location>
</feature>
<evidence type="ECO:0000256" key="6">
    <source>
        <dbReference type="ARBA" id="ARBA00022833"/>
    </source>
</evidence>
<sequence length="560" mass="59044">MKEMVGGCCVCSDERGWPDNPLVYCDGNGCTVAVHQACYGIIAVPTGPWYCRKCESPETKGKVRCELCPSKSGALKRTDTGGWAHVVCALYIPEVRFGNVTSMEPIVLRLIPPERYNKTCYICQDMGKTHRANAGACMQCNKSGCKQQFHVTCAQSLGLLCEEAGNYLDNVKYCGYCQHHYSKLKKGGNVKTIPPYKPVSHDSQSSDSSEKDEASPAAGSATPTHTAKAKGPGRKSSHSSGGASGKNTPNSAKTPTNTSQSMDKKKPSPSRRGSSTGDGGGSKNSTPAPSPQHSSDSQTHAQTKGSGGSTPNNTAKIPLPTASPNTKQPESGGVISSVASVNASVASIPMPPTPVTATVVQAPTSKPSIYQESVITNTEAMDTKQTKKRKAVTATNMSMTPVDYASTTPPTVLTEITAQNTNNAWETPNHVPTSEANVDGVEKIIKKAKTDGTEPVSTPAHFSSLSPAPPPPPPPPAHSPRHLPSPMPGPSGLNQVSNIRSPSQPQASKEREPSLLCSVPLAAGHGLNLTAHAQVSLTHMSGHHSYRIIRNSKRKKSDQA</sequence>
<dbReference type="InterPro" id="IPR019786">
    <property type="entry name" value="Zinc_finger_PHD-type_CS"/>
</dbReference>
<feature type="compositionally biased region" description="Polar residues" evidence="9">
    <location>
        <begin position="492"/>
        <end position="507"/>
    </location>
</feature>
<dbReference type="CDD" id="cd15672">
    <property type="entry name" value="ePHD_AF10_like"/>
    <property type="match status" value="1"/>
</dbReference>
<evidence type="ECO:0000256" key="9">
    <source>
        <dbReference type="SAM" id="MobiDB-lite"/>
    </source>
</evidence>
<evidence type="ECO:0000259" key="11">
    <source>
        <dbReference type="PROSITE" id="PS51805"/>
    </source>
</evidence>
<evidence type="ECO:0000256" key="7">
    <source>
        <dbReference type="ARBA" id="ARBA00023242"/>
    </source>
</evidence>
<name>A0AAU9UTV4_EUPED</name>
<keyword evidence="6" id="KW-0862">Zinc</keyword>
<evidence type="ECO:0000259" key="10">
    <source>
        <dbReference type="PROSITE" id="PS50016"/>
    </source>
</evidence>
<dbReference type="GO" id="GO:0008270">
    <property type="term" value="F:zinc ion binding"/>
    <property type="evidence" value="ECO:0007669"/>
    <property type="project" value="UniProtKB-KW"/>
</dbReference>
<dbReference type="CDD" id="cd15574">
    <property type="entry name" value="PHD_AF10_AF17"/>
    <property type="match status" value="1"/>
</dbReference>
<dbReference type="SMART" id="SM00249">
    <property type="entry name" value="PHD"/>
    <property type="match status" value="2"/>
</dbReference>
<gene>
    <name evidence="12" type="ORF">EEDITHA_LOCUS17665</name>
</gene>
<keyword evidence="7" id="KW-0539">Nucleus</keyword>
<evidence type="ECO:0000256" key="3">
    <source>
        <dbReference type="ARBA" id="ARBA00022723"/>
    </source>
</evidence>
<evidence type="ECO:0000256" key="5">
    <source>
        <dbReference type="ARBA" id="ARBA00022771"/>
    </source>
</evidence>
<dbReference type="InterPro" id="IPR034732">
    <property type="entry name" value="EPHD"/>
</dbReference>
<dbReference type="InterPro" id="IPR001965">
    <property type="entry name" value="Znf_PHD"/>
</dbReference>
<feature type="region of interest" description="Disordered" evidence="9">
    <location>
        <begin position="188"/>
        <end position="335"/>
    </location>
</feature>
<dbReference type="Gene3D" id="3.30.40.10">
    <property type="entry name" value="Zinc/RING finger domain, C3HC4 (zinc finger)"/>
    <property type="match status" value="2"/>
</dbReference>